<keyword evidence="2" id="KW-0378">Hydrolase</keyword>
<evidence type="ECO:0000256" key="2">
    <source>
        <dbReference type="ARBA" id="ARBA00022801"/>
    </source>
</evidence>
<dbReference type="PANTHER" id="PTHR13620:SF59">
    <property type="entry name" value="POLYNUCLEOTIDYL TRANSFERASE, RIBONUCLEASE H-LIKE SUPERFAMILY PROTEIN"/>
    <property type="match status" value="1"/>
</dbReference>
<comment type="caution">
    <text evidence="4">The sequence shown here is derived from an EMBL/GenBank/DDBJ whole genome shotgun (WGS) entry which is preliminary data.</text>
</comment>
<dbReference type="GO" id="GO:0006139">
    <property type="term" value="P:nucleobase-containing compound metabolic process"/>
    <property type="evidence" value="ECO:0007669"/>
    <property type="project" value="InterPro"/>
</dbReference>
<organism evidence="4 5">
    <name type="scientific">Colocasia esculenta</name>
    <name type="common">Wild taro</name>
    <name type="synonym">Arum esculentum</name>
    <dbReference type="NCBI Taxonomy" id="4460"/>
    <lineage>
        <taxon>Eukaryota</taxon>
        <taxon>Viridiplantae</taxon>
        <taxon>Streptophyta</taxon>
        <taxon>Embryophyta</taxon>
        <taxon>Tracheophyta</taxon>
        <taxon>Spermatophyta</taxon>
        <taxon>Magnoliopsida</taxon>
        <taxon>Liliopsida</taxon>
        <taxon>Araceae</taxon>
        <taxon>Aroideae</taxon>
        <taxon>Colocasieae</taxon>
        <taxon>Colocasia</taxon>
    </lineage>
</organism>
<dbReference type="CDD" id="cd06141">
    <property type="entry name" value="WRN_exo"/>
    <property type="match status" value="1"/>
</dbReference>
<keyword evidence="5" id="KW-1185">Reference proteome</keyword>
<gene>
    <name evidence="4" type="ORF">Taro_055507</name>
</gene>
<reference evidence="4" key="1">
    <citation type="submission" date="2017-07" db="EMBL/GenBank/DDBJ databases">
        <title>Taro Niue Genome Assembly and Annotation.</title>
        <authorList>
            <person name="Atibalentja N."/>
            <person name="Keating K."/>
            <person name="Fields C.J."/>
        </authorList>
    </citation>
    <scope>NUCLEOTIDE SEQUENCE</scope>
    <source>
        <strain evidence="4">Niue_2</strain>
        <tissue evidence="4">Leaf</tissue>
    </source>
</reference>
<accession>A0A843XUF1</accession>
<sequence length="207" mass="22642">MINFGDSLRDVRTSTWTVMMFGRRITAKVSRDADDINSWVNGVYGFHGRRICEGRLVAGLGVQWRPGSGPAGREPTAVVQICVGRRCLIVQLGRCSKVPSALKSFLEDGRVTFTGVGISDDVRRLGFRELQVGNPREVRKMAVAKYGPQWSNASMGNLADQVLGINGVTKGRRVGCSNWDAEVLSSAQVQYACEDAYLAFRLGLSLV</sequence>
<evidence type="ECO:0000313" key="4">
    <source>
        <dbReference type="EMBL" id="MQM22455.1"/>
    </source>
</evidence>
<protein>
    <recommendedName>
        <fullName evidence="3">3'-5' exonuclease domain-containing protein</fullName>
    </recommendedName>
</protein>
<dbReference type="InterPro" id="IPR012337">
    <property type="entry name" value="RNaseH-like_sf"/>
</dbReference>
<dbReference type="GO" id="GO:0003676">
    <property type="term" value="F:nucleic acid binding"/>
    <property type="evidence" value="ECO:0007669"/>
    <property type="project" value="InterPro"/>
</dbReference>
<proteinExistence type="predicted"/>
<dbReference type="GO" id="GO:0005634">
    <property type="term" value="C:nucleus"/>
    <property type="evidence" value="ECO:0007669"/>
    <property type="project" value="TreeGrafter"/>
</dbReference>
<dbReference type="GO" id="GO:0008408">
    <property type="term" value="F:3'-5' exonuclease activity"/>
    <property type="evidence" value="ECO:0007669"/>
    <property type="project" value="InterPro"/>
</dbReference>
<name>A0A843XUF1_COLES</name>
<dbReference type="Proteomes" id="UP000652761">
    <property type="component" value="Unassembled WGS sequence"/>
</dbReference>
<evidence type="ECO:0000259" key="3">
    <source>
        <dbReference type="Pfam" id="PF01612"/>
    </source>
</evidence>
<dbReference type="AlphaFoldDB" id="A0A843XUF1"/>
<dbReference type="InterPro" id="IPR036397">
    <property type="entry name" value="RNaseH_sf"/>
</dbReference>
<dbReference type="InterPro" id="IPR002562">
    <property type="entry name" value="3'-5'_exonuclease_dom"/>
</dbReference>
<dbReference type="InterPro" id="IPR051132">
    <property type="entry name" value="3-5_Exonuclease_domain"/>
</dbReference>
<dbReference type="GO" id="GO:0005737">
    <property type="term" value="C:cytoplasm"/>
    <property type="evidence" value="ECO:0007669"/>
    <property type="project" value="TreeGrafter"/>
</dbReference>
<keyword evidence="1" id="KW-0540">Nuclease</keyword>
<dbReference type="Gene3D" id="3.30.420.10">
    <property type="entry name" value="Ribonuclease H-like superfamily/Ribonuclease H"/>
    <property type="match status" value="1"/>
</dbReference>
<dbReference type="PANTHER" id="PTHR13620">
    <property type="entry name" value="3-5 EXONUCLEASE"/>
    <property type="match status" value="1"/>
</dbReference>
<evidence type="ECO:0000313" key="5">
    <source>
        <dbReference type="Proteomes" id="UP000652761"/>
    </source>
</evidence>
<evidence type="ECO:0000256" key="1">
    <source>
        <dbReference type="ARBA" id="ARBA00022722"/>
    </source>
</evidence>
<dbReference type="SUPFAM" id="SSF53098">
    <property type="entry name" value="Ribonuclease H-like"/>
    <property type="match status" value="1"/>
</dbReference>
<dbReference type="EMBL" id="NMUH01012943">
    <property type="protein sequence ID" value="MQM22455.1"/>
    <property type="molecule type" value="Genomic_DNA"/>
</dbReference>
<dbReference type="OrthoDB" id="1920326at2759"/>
<dbReference type="Pfam" id="PF01612">
    <property type="entry name" value="DNA_pol_A_exo1"/>
    <property type="match status" value="1"/>
</dbReference>
<feature type="domain" description="3'-5' exonuclease" evidence="3">
    <location>
        <begin position="75"/>
        <end position="203"/>
    </location>
</feature>